<dbReference type="RefSeq" id="WP_270880883.1">
    <property type="nucleotide sequence ID" value="NZ_JAQFVF010000041.1"/>
</dbReference>
<keyword evidence="8" id="KW-0547">Nucleotide-binding</keyword>
<dbReference type="Proteomes" id="UP001596044">
    <property type="component" value="Unassembled WGS sequence"/>
</dbReference>
<name>A0ABW0K2X3_9BACL</name>
<dbReference type="Pfam" id="PF02518">
    <property type="entry name" value="HATPase_c"/>
    <property type="match status" value="1"/>
</dbReference>
<protein>
    <recommendedName>
        <fullName evidence="3">histidine kinase</fullName>
        <ecNumber evidence="3">2.7.13.3</ecNumber>
    </recommendedName>
</protein>
<dbReference type="InterPro" id="IPR033479">
    <property type="entry name" value="dCache_1"/>
</dbReference>
<dbReference type="Gene3D" id="6.10.340.10">
    <property type="match status" value="1"/>
</dbReference>
<evidence type="ECO:0000256" key="4">
    <source>
        <dbReference type="ARBA" id="ARBA00022475"/>
    </source>
</evidence>
<comment type="caution">
    <text evidence="17">The sequence shown here is derived from an EMBL/GenBank/DDBJ whole genome shotgun (WGS) entry which is preliminary data.</text>
</comment>
<dbReference type="Gene3D" id="3.30.565.10">
    <property type="entry name" value="Histidine kinase-like ATPase, C-terminal domain"/>
    <property type="match status" value="1"/>
</dbReference>
<dbReference type="PROSITE" id="PS50109">
    <property type="entry name" value="HIS_KIN"/>
    <property type="match status" value="1"/>
</dbReference>
<keyword evidence="10" id="KW-0067">ATP-binding</keyword>
<dbReference type="PANTHER" id="PTHR34220:SF7">
    <property type="entry name" value="SENSOR HISTIDINE KINASE YPDA"/>
    <property type="match status" value="1"/>
</dbReference>
<dbReference type="GO" id="GO:0004673">
    <property type="term" value="F:protein histidine kinase activity"/>
    <property type="evidence" value="ECO:0007669"/>
    <property type="project" value="UniProtKB-EC"/>
</dbReference>
<evidence type="ECO:0000256" key="6">
    <source>
        <dbReference type="ARBA" id="ARBA00022679"/>
    </source>
</evidence>
<dbReference type="InterPro" id="IPR036890">
    <property type="entry name" value="HATPase_C_sf"/>
</dbReference>
<accession>A0ABW0K2X3</accession>
<reference evidence="18" key="1">
    <citation type="journal article" date="2019" name="Int. J. Syst. Evol. Microbiol.">
        <title>The Global Catalogue of Microorganisms (GCM) 10K type strain sequencing project: providing services to taxonomists for standard genome sequencing and annotation.</title>
        <authorList>
            <consortium name="The Broad Institute Genomics Platform"/>
            <consortium name="The Broad Institute Genome Sequencing Center for Infectious Disease"/>
            <person name="Wu L."/>
            <person name="Ma J."/>
        </authorList>
    </citation>
    <scope>NUCLEOTIDE SEQUENCE [LARGE SCALE GENOMIC DNA]</scope>
    <source>
        <strain evidence="18">KACC 11904</strain>
    </source>
</reference>
<evidence type="ECO:0000256" key="5">
    <source>
        <dbReference type="ARBA" id="ARBA00022553"/>
    </source>
</evidence>
<dbReference type="EC" id="2.7.13.3" evidence="3"/>
<keyword evidence="9 17" id="KW-0418">Kinase</keyword>
<dbReference type="InterPro" id="IPR004358">
    <property type="entry name" value="Sig_transdc_His_kin-like_C"/>
</dbReference>
<keyword evidence="4" id="KW-1003">Cell membrane</keyword>
<keyword evidence="18" id="KW-1185">Reference proteome</keyword>
<dbReference type="InterPro" id="IPR003660">
    <property type="entry name" value="HAMP_dom"/>
</dbReference>
<keyword evidence="12" id="KW-0902">Two-component regulatory system</keyword>
<dbReference type="PANTHER" id="PTHR34220">
    <property type="entry name" value="SENSOR HISTIDINE KINASE YPDA"/>
    <property type="match status" value="1"/>
</dbReference>
<evidence type="ECO:0000256" key="13">
    <source>
        <dbReference type="ARBA" id="ARBA00023136"/>
    </source>
</evidence>
<keyword evidence="5" id="KW-0597">Phosphoprotein</keyword>
<dbReference type="SMART" id="SM00387">
    <property type="entry name" value="HATPase_c"/>
    <property type="match status" value="1"/>
</dbReference>
<feature type="transmembrane region" description="Helical" evidence="14">
    <location>
        <begin position="305"/>
        <end position="327"/>
    </location>
</feature>
<dbReference type="PROSITE" id="PS50885">
    <property type="entry name" value="HAMP"/>
    <property type="match status" value="1"/>
</dbReference>
<dbReference type="SUPFAM" id="SSF158472">
    <property type="entry name" value="HAMP domain-like"/>
    <property type="match status" value="1"/>
</dbReference>
<dbReference type="EMBL" id="JBHSMJ010000006">
    <property type="protein sequence ID" value="MFC5447142.1"/>
    <property type="molecule type" value="Genomic_DNA"/>
</dbReference>
<keyword evidence="6 17" id="KW-0808">Transferase</keyword>
<evidence type="ECO:0000256" key="14">
    <source>
        <dbReference type="SAM" id="Phobius"/>
    </source>
</evidence>
<keyword evidence="13 14" id="KW-0472">Membrane</keyword>
<evidence type="ECO:0000256" key="2">
    <source>
        <dbReference type="ARBA" id="ARBA00004651"/>
    </source>
</evidence>
<dbReference type="InterPro" id="IPR005467">
    <property type="entry name" value="His_kinase_dom"/>
</dbReference>
<evidence type="ECO:0000256" key="1">
    <source>
        <dbReference type="ARBA" id="ARBA00000085"/>
    </source>
</evidence>
<sequence>MRRWGWQRAFQFKSIHTKIALAFSCLILCTTIVLSYSAYRLSTVAVTDTSLDYTQQLIEQVNKNIQTYIGNMESISALSLSNADLQHYLELANPNGPEGWQLASQISRYFHEIVASRNDISSILFVGSNGALVSDRSFEHLKPYAELIGQDWYAKASETKGDIVISSSHVQHLYQDEYKWVVTISKQLPKSSPMTASGVLLVDLNYNVINDLCNQIQLGQRGYVFILDPSGDLIYHPQQQLVYSGLKSEDIPKLLQVSDSTFRTEEADQSKIYTVRTTKFGWKIVGVTYPEDLIGNKRDMQLTSAVWGGISLIVALAISVLLSITLTRPIKQLEVHMKQVEKGNFDIRVDVEGTNEISKLSRTFNLMIGKIKELMNQTLQDQEVKRISELKALQAQIQPHFLYNTLDSIIWMAEMGKVEEVVTMTSALSKLLRSSISKGEELIPIAVELEHIHNYLTIQNIRYRNKFTYAIDVEPEILDCHILKIVLQPLVENAIYHGMKHSPERGHIQITGRRSAGMIELKVVDNGVGMSEAQLQRLRQKAREPESGKGFGLLNVNHRIQLYFGEHYGLQFESELEEGTVVTVRIPDILPIPILDKVAGE</sequence>
<feature type="domain" description="Histidine kinase" evidence="15">
    <location>
        <begin position="487"/>
        <end position="590"/>
    </location>
</feature>
<evidence type="ECO:0000256" key="12">
    <source>
        <dbReference type="ARBA" id="ARBA00023012"/>
    </source>
</evidence>
<dbReference type="CDD" id="cd12912">
    <property type="entry name" value="PDC2_MCP_like"/>
    <property type="match status" value="1"/>
</dbReference>
<dbReference type="SMART" id="SM00304">
    <property type="entry name" value="HAMP"/>
    <property type="match status" value="1"/>
</dbReference>
<comment type="subcellular location">
    <subcellularLocation>
        <location evidence="2">Cell membrane</location>
        <topology evidence="2">Multi-pass membrane protein</topology>
    </subcellularLocation>
</comment>
<dbReference type="InterPro" id="IPR050640">
    <property type="entry name" value="Bact_2-comp_sensor_kinase"/>
</dbReference>
<evidence type="ECO:0000256" key="7">
    <source>
        <dbReference type="ARBA" id="ARBA00022692"/>
    </source>
</evidence>
<dbReference type="SUPFAM" id="SSF55874">
    <property type="entry name" value="ATPase domain of HSP90 chaperone/DNA topoisomerase II/histidine kinase"/>
    <property type="match status" value="1"/>
</dbReference>
<feature type="domain" description="HAMP" evidence="16">
    <location>
        <begin position="324"/>
        <end position="376"/>
    </location>
</feature>
<evidence type="ECO:0000256" key="3">
    <source>
        <dbReference type="ARBA" id="ARBA00012438"/>
    </source>
</evidence>
<keyword evidence="7 14" id="KW-0812">Transmembrane</keyword>
<evidence type="ECO:0000313" key="17">
    <source>
        <dbReference type="EMBL" id="MFC5447142.1"/>
    </source>
</evidence>
<gene>
    <name evidence="17" type="ORF">ACFPOG_02655</name>
</gene>
<evidence type="ECO:0000259" key="16">
    <source>
        <dbReference type="PROSITE" id="PS50885"/>
    </source>
</evidence>
<dbReference type="PRINTS" id="PR00344">
    <property type="entry name" value="BCTRLSENSOR"/>
</dbReference>
<dbReference type="CDD" id="cd06225">
    <property type="entry name" value="HAMP"/>
    <property type="match status" value="1"/>
</dbReference>
<dbReference type="Pfam" id="PF00672">
    <property type="entry name" value="HAMP"/>
    <property type="match status" value="1"/>
</dbReference>
<organism evidence="17 18">
    <name type="scientific">Paenibacillus aestuarii</name>
    <dbReference type="NCBI Taxonomy" id="516965"/>
    <lineage>
        <taxon>Bacteria</taxon>
        <taxon>Bacillati</taxon>
        <taxon>Bacillota</taxon>
        <taxon>Bacilli</taxon>
        <taxon>Bacillales</taxon>
        <taxon>Paenibacillaceae</taxon>
        <taxon>Paenibacillus</taxon>
    </lineage>
</organism>
<dbReference type="Gene3D" id="3.30.450.20">
    <property type="entry name" value="PAS domain"/>
    <property type="match status" value="1"/>
</dbReference>
<evidence type="ECO:0000259" key="15">
    <source>
        <dbReference type="PROSITE" id="PS50109"/>
    </source>
</evidence>
<evidence type="ECO:0000313" key="18">
    <source>
        <dbReference type="Proteomes" id="UP001596044"/>
    </source>
</evidence>
<dbReference type="Pfam" id="PF06580">
    <property type="entry name" value="His_kinase"/>
    <property type="match status" value="1"/>
</dbReference>
<evidence type="ECO:0000256" key="8">
    <source>
        <dbReference type="ARBA" id="ARBA00022741"/>
    </source>
</evidence>
<proteinExistence type="predicted"/>
<dbReference type="Pfam" id="PF02743">
    <property type="entry name" value="dCache_1"/>
    <property type="match status" value="1"/>
</dbReference>
<keyword evidence="11 14" id="KW-1133">Transmembrane helix</keyword>
<dbReference type="InterPro" id="IPR003594">
    <property type="entry name" value="HATPase_dom"/>
</dbReference>
<evidence type="ECO:0000256" key="9">
    <source>
        <dbReference type="ARBA" id="ARBA00022777"/>
    </source>
</evidence>
<dbReference type="InterPro" id="IPR010559">
    <property type="entry name" value="Sig_transdc_His_kin_internal"/>
</dbReference>
<evidence type="ECO:0000256" key="11">
    <source>
        <dbReference type="ARBA" id="ARBA00022989"/>
    </source>
</evidence>
<evidence type="ECO:0000256" key="10">
    <source>
        <dbReference type="ARBA" id="ARBA00022840"/>
    </source>
</evidence>
<comment type="catalytic activity">
    <reaction evidence="1">
        <text>ATP + protein L-histidine = ADP + protein N-phospho-L-histidine.</text>
        <dbReference type="EC" id="2.7.13.3"/>
    </reaction>
</comment>